<organism evidence="2 3">
    <name type="scientific">Pyricularia oryzae</name>
    <name type="common">Rice blast fungus</name>
    <name type="synonym">Magnaporthe oryzae</name>
    <dbReference type="NCBI Taxonomy" id="318829"/>
    <lineage>
        <taxon>Eukaryota</taxon>
        <taxon>Fungi</taxon>
        <taxon>Dikarya</taxon>
        <taxon>Ascomycota</taxon>
        <taxon>Pezizomycotina</taxon>
        <taxon>Sordariomycetes</taxon>
        <taxon>Sordariomycetidae</taxon>
        <taxon>Magnaporthales</taxon>
        <taxon>Pyriculariaceae</taxon>
        <taxon>Pyricularia</taxon>
    </lineage>
</organism>
<dbReference type="AlphaFoldDB" id="A0A4P7NVP7"/>
<dbReference type="EMBL" id="CP034210">
    <property type="protein sequence ID" value="QBZ66542.1"/>
    <property type="molecule type" value="Genomic_DNA"/>
</dbReference>
<name>A0A4P7NVP7_PYROR</name>
<gene>
    <name evidence="2" type="ORF">PoMZ_13524</name>
</gene>
<sequence length="93" mass="10727">MQFKTIVISLGLFALHASATPYCKVELMGKYQFQWFRLQPEVYVLPGRHGRVHTASYTVNFETHPTCTLIESQTLTGTINYEEWKLDISMVDV</sequence>
<protein>
    <submittedName>
        <fullName evidence="2">Uncharacterized protein</fullName>
    </submittedName>
</protein>
<reference evidence="2 3" key="1">
    <citation type="journal article" date="2019" name="Mol. Biol. Evol.">
        <title>Blast fungal genomes show frequent chromosomal changes, gene gains and losses, and effector gene turnover.</title>
        <authorList>
            <person name="Gomez Luciano L.B."/>
            <person name="Jason Tsai I."/>
            <person name="Chuma I."/>
            <person name="Tosa Y."/>
            <person name="Chen Y.H."/>
            <person name="Li J.Y."/>
            <person name="Li M.Y."/>
            <person name="Jade Lu M.Y."/>
            <person name="Nakayashiki H."/>
            <person name="Li W.H."/>
        </authorList>
    </citation>
    <scope>NUCLEOTIDE SEQUENCE [LARGE SCALE GENOMIC DNA]</scope>
    <source>
        <strain evidence="2">MZ5-1-6</strain>
    </source>
</reference>
<feature type="signal peptide" evidence="1">
    <location>
        <begin position="1"/>
        <end position="19"/>
    </location>
</feature>
<proteinExistence type="predicted"/>
<dbReference type="Proteomes" id="UP000294847">
    <property type="component" value="Chromosome 7"/>
</dbReference>
<evidence type="ECO:0000256" key="1">
    <source>
        <dbReference type="SAM" id="SignalP"/>
    </source>
</evidence>
<evidence type="ECO:0000313" key="3">
    <source>
        <dbReference type="Proteomes" id="UP000294847"/>
    </source>
</evidence>
<evidence type="ECO:0000313" key="2">
    <source>
        <dbReference type="EMBL" id="QBZ66542.1"/>
    </source>
</evidence>
<accession>A0A4P7NVP7</accession>
<keyword evidence="1" id="KW-0732">Signal</keyword>
<feature type="chain" id="PRO_5020459092" evidence="1">
    <location>
        <begin position="20"/>
        <end position="93"/>
    </location>
</feature>